<dbReference type="PANTHER" id="PTHR31431:SF1">
    <property type="entry name" value="NUCLEOPORIN NUP188"/>
    <property type="match status" value="1"/>
</dbReference>
<protein>
    <submittedName>
        <fullName evidence="2">Uncharacterized protein</fullName>
    </submittedName>
</protein>
<comment type="caution">
    <text evidence="2">The sequence shown here is derived from an EMBL/GenBank/DDBJ whole genome shotgun (WGS) entry which is preliminary data.</text>
</comment>
<name>A0AAV9AC84_ACOGR</name>
<reference evidence="2" key="2">
    <citation type="submission" date="2023-06" db="EMBL/GenBank/DDBJ databases">
        <authorList>
            <person name="Ma L."/>
            <person name="Liu K.-W."/>
            <person name="Li Z."/>
            <person name="Hsiao Y.-Y."/>
            <person name="Qi Y."/>
            <person name="Fu T."/>
            <person name="Tang G."/>
            <person name="Zhang D."/>
            <person name="Sun W.-H."/>
            <person name="Liu D.-K."/>
            <person name="Li Y."/>
            <person name="Chen G.-Z."/>
            <person name="Liu X.-D."/>
            <person name="Liao X.-Y."/>
            <person name="Jiang Y.-T."/>
            <person name="Yu X."/>
            <person name="Hao Y."/>
            <person name="Huang J."/>
            <person name="Zhao X.-W."/>
            <person name="Ke S."/>
            <person name="Chen Y.-Y."/>
            <person name="Wu W.-L."/>
            <person name="Hsu J.-L."/>
            <person name="Lin Y.-F."/>
            <person name="Huang M.-D."/>
            <person name="Li C.-Y."/>
            <person name="Huang L."/>
            <person name="Wang Z.-W."/>
            <person name="Zhao X."/>
            <person name="Zhong W.-Y."/>
            <person name="Peng D.-H."/>
            <person name="Ahmad S."/>
            <person name="Lan S."/>
            <person name="Zhang J.-S."/>
            <person name="Tsai W.-C."/>
            <person name="Van De Peer Y."/>
            <person name="Liu Z.-J."/>
        </authorList>
    </citation>
    <scope>NUCLEOTIDE SEQUENCE</scope>
    <source>
        <strain evidence="2">SCP</strain>
        <tissue evidence="2">Leaves</tissue>
    </source>
</reference>
<proteinExistence type="predicted"/>
<dbReference type="Proteomes" id="UP001179952">
    <property type="component" value="Unassembled WGS sequence"/>
</dbReference>
<gene>
    <name evidence="2" type="ORF">QJS04_geneDACA001141</name>
</gene>
<dbReference type="PANTHER" id="PTHR31431">
    <property type="entry name" value="NUCLEOPORIN NUP188 HOMOLOG"/>
    <property type="match status" value="1"/>
</dbReference>
<dbReference type="GO" id="GO:0017056">
    <property type="term" value="F:structural constituent of nuclear pore"/>
    <property type="evidence" value="ECO:0007669"/>
    <property type="project" value="InterPro"/>
</dbReference>
<evidence type="ECO:0000313" key="2">
    <source>
        <dbReference type="EMBL" id="KAK1261792.1"/>
    </source>
</evidence>
<feature type="region of interest" description="Disordered" evidence="1">
    <location>
        <begin position="34"/>
        <end position="67"/>
    </location>
</feature>
<reference evidence="2" key="1">
    <citation type="journal article" date="2023" name="Nat. Commun.">
        <title>Diploid and tetraploid genomes of Acorus and the evolution of monocots.</title>
        <authorList>
            <person name="Ma L."/>
            <person name="Liu K.W."/>
            <person name="Li Z."/>
            <person name="Hsiao Y.Y."/>
            <person name="Qi Y."/>
            <person name="Fu T."/>
            <person name="Tang G.D."/>
            <person name="Zhang D."/>
            <person name="Sun W.H."/>
            <person name="Liu D.K."/>
            <person name="Li Y."/>
            <person name="Chen G.Z."/>
            <person name="Liu X.D."/>
            <person name="Liao X.Y."/>
            <person name="Jiang Y.T."/>
            <person name="Yu X."/>
            <person name="Hao Y."/>
            <person name="Huang J."/>
            <person name="Zhao X.W."/>
            <person name="Ke S."/>
            <person name="Chen Y.Y."/>
            <person name="Wu W.L."/>
            <person name="Hsu J.L."/>
            <person name="Lin Y.F."/>
            <person name="Huang M.D."/>
            <person name="Li C.Y."/>
            <person name="Huang L."/>
            <person name="Wang Z.W."/>
            <person name="Zhao X."/>
            <person name="Zhong W.Y."/>
            <person name="Peng D.H."/>
            <person name="Ahmad S."/>
            <person name="Lan S."/>
            <person name="Zhang J.S."/>
            <person name="Tsai W.C."/>
            <person name="Van de Peer Y."/>
            <person name="Liu Z.J."/>
        </authorList>
    </citation>
    <scope>NUCLEOTIDE SEQUENCE</scope>
    <source>
        <strain evidence="2">SCP</strain>
    </source>
</reference>
<accession>A0AAV9AC84</accession>
<dbReference type="GO" id="GO:0006405">
    <property type="term" value="P:RNA export from nucleus"/>
    <property type="evidence" value="ECO:0007669"/>
    <property type="project" value="TreeGrafter"/>
</dbReference>
<dbReference type="AlphaFoldDB" id="A0AAV9AC84"/>
<keyword evidence="3" id="KW-1185">Reference proteome</keyword>
<dbReference type="GO" id="GO:0006606">
    <property type="term" value="P:protein import into nucleus"/>
    <property type="evidence" value="ECO:0007669"/>
    <property type="project" value="TreeGrafter"/>
</dbReference>
<dbReference type="InterPro" id="IPR044840">
    <property type="entry name" value="Nup188"/>
</dbReference>
<organism evidence="2 3">
    <name type="scientific">Acorus gramineus</name>
    <name type="common">Dwarf sweet flag</name>
    <dbReference type="NCBI Taxonomy" id="55184"/>
    <lineage>
        <taxon>Eukaryota</taxon>
        <taxon>Viridiplantae</taxon>
        <taxon>Streptophyta</taxon>
        <taxon>Embryophyta</taxon>
        <taxon>Tracheophyta</taxon>
        <taxon>Spermatophyta</taxon>
        <taxon>Magnoliopsida</taxon>
        <taxon>Liliopsida</taxon>
        <taxon>Acoraceae</taxon>
        <taxon>Acorus</taxon>
    </lineage>
</organism>
<evidence type="ECO:0000256" key="1">
    <source>
        <dbReference type="SAM" id="MobiDB-lite"/>
    </source>
</evidence>
<sequence>MDTKTHSLHRFKCQAMVLEIMAYDMFLQRKMTEDEMPESGTNEQPKGSSEQRLSTRIADPNNPPGGLNELASVDSSMSSVAFMISEWSESEGKELTNLVLSDFYYHLQGELEGREISPGPFKELSKYLFQLELFKSDDRDNEGDNLSNGDVYLYDIPRMQADFALEHWHHSDWKASKMVAENMLQYMRDANYLENVDMDVDPYAEVSLLSLGLLPVLCNCSEMAEYCNLSVAAMNVLLNSYLTPSTWLPVLQKHLQLQLFIRKLHQKESPVSLLVILKFLLTLARIKGGAELLREANFFSSLRILFSLLLDDKAFTDNEECGSSGAYNKEEKIEHIWGLGLAIVTAMICSLGDDSSCFDIVGSAIPYFFAEKGHIMSFYLTAPDFPSNDHNKRWSIMQKARTSLMTLRGTKQSLMLICVLAKHRTPWMKHMKEMEKELRERCIHFLAFISRGVQHIGESRNRMLSFQCLPILKEEVEDNGRPSFVNSRRGWFAFSALGISAKTSVPVVSRTALSPLIKDNANVDSIHQTCFSDAVAVEVYRITFLLLKFLCMQAMAASKRAEDVEFIDLAHFPELPMPEILHGIQDQATCIVSEVCAANKSKTIQHETQDVCVLLLQILEMSLYIEFCVSQICGIRPVSGRIEDFSKEIKQLMQATEGHKFLESSLRSLKQLLVLVYPGLVQVEGIF</sequence>
<dbReference type="EMBL" id="JAUJYN010000010">
    <property type="protein sequence ID" value="KAK1261792.1"/>
    <property type="molecule type" value="Genomic_DNA"/>
</dbReference>
<feature type="compositionally biased region" description="Polar residues" evidence="1">
    <location>
        <begin position="39"/>
        <end position="54"/>
    </location>
</feature>
<evidence type="ECO:0000313" key="3">
    <source>
        <dbReference type="Proteomes" id="UP001179952"/>
    </source>
</evidence>
<dbReference type="GO" id="GO:0044611">
    <property type="term" value="C:nuclear pore inner ring"/>
    <property type="evidence" value="ECO:0007669"/>
    <property type="project" value="TreeGrafter"/>
</dbReference>